<accession>A0A0K2GIL6</accession>
<reference evidence="3 4" key="1">
    <citation type="journal article" date="2015" name="Proc. Natl. Acad. Sci. U.S.A.">
        <title>Expanded metabolic versatility of ubiquitous nitrite-oxidizing bacteria from the genus Nitrospira.</title>
        <authorList>
            <person name="Koch H."/>
            <person name="Lucker S."/>
            <person name="Albertsen M."/>
            <person name="Kitzinger K."/>
            <person name="Herbold C."/>
            <person name="Spieck E."/>
            <person name="Nielsen P.H."/>
            <person name="Wagner M."/>
            <person name="Daims H."/>
        </authorList>
    </citation>
    <scope>NUCLEOTIDE SEQUENCE [LARGE SCALE GENOMIC DNA]</scope>
    <source>
        <strain evidence="3 4">NSP M-1</strain>
    </source>
</reference>
<dbReference type="InterPro" id="IPR015947">
    <property type="entry name" value="PUA-like_sf"/>
</dbReference>
<dbReference type="PATRIC" id="fig|42253.5.peg.4356"/>
<dbReference type="STRING" id="42253.NITMOv2_4415"/>
<dbReference type="EMBL" id="CP011801">
    <property type="protein sequence ID" value="ALA60790.1"/>
    <property type="molecule type" value="Genomic_DNA"/>
</dbReference>
<feature type="domain" description="EVE" evidence="2">
    <location>
        <begin position="13"/>
        <end position="161"/>
    </location>
</feature>
<dbReference type="OrthoDB" id="9791347at2"/>
<gene>
    <name evidence="3" type="ORF">NITMOv2_4415</name>
</gene>
<evidence type="ECO:0000313" key="3">
    <source>
        <dbReference type="EMBL" id="ALA60790.1"/>
    </source>
</evidence>
<dbReference type="RefSeq" id="WP_053381591.1">
    <property type="nucleotide sequence ID" value="NZ_CP011801.1"/>
</dbReference>
<name>A0A0K2GIL6_NITMO</name>
<dbReference type="InterPro" id="IPR002740">
    <property type="entry name" value="EVE_domain"/>
</dbReference>
<dbReference type="InterPro" id="IPR047197">
    <property type="entry name" value="THYN1-like_EVE"/>
</dbReference>
<protein>
    <recommendedName>
        <fullName evidence="2">EVE domain-containing protein</fullName>
    </recommendedName>
</protein>
<evidence type="ECO:0000259" key="2">
    <source>
        <dbReference type="Pfam" id="PF01878"/>
    </source>
</evidence>
<dbReference type="KEGG" id="nmv:NITMOv2_4415"/>
<evidence type="ECO:0000313" key="4">
    <source>
        <dbReference type="Proteomes" id="UP000069205"/>
    </source>
</evidence>
<dbReference type="PANTHER" id="PTHR14087:SF7">
    <property type="entry name" value="THYMOCYTE NUCLEAR PROTEIN 1"/>
    <property type="match status" value="1"/>
</dbReference>
<sequence>MAGRDTKKARTRRYWLMKSEPSVFSIDDLAASPKQTTSWDGVRNYQARNFMREMEPGDQILFYHSNADPPAIAGIAEVVKQAYPDPTQFDKKDTHYDPASDPGAPRWEMVDIKFVRKFTQPLALDRLREESQLKGMVLLRKGSRLSVQPVAEKEWNHIMKLAGR</sequence>
<dbReference type="Gene3D" id="3.10.590.10">
    <property type="entry name" value="ph1033 like domains"/>
    <property type="match status" value="1"/>
</dbReference>
<dbReference type="AlphaFoldDB" id="A0A0K2GIL6"/>
<keyword evidence="1" id="KW-0597">Phosphoprotein</keyword>
<dbReference type="FunFam" id="3.10.590.10:FF:000003">
    <property type="entry name" value="Thymocyte nuclear protein 1"/>
    <property type="match status" value="1"/>
</dbReference>
<dbReference type="Pfam" id="PF01878">
    <property type="entry name" value="EVE"/>
    <property type="match status" value="1"/>
</dbReference>
<dbReference type="InterPro" id="IPR052181">
    <property type="entry name" value="5hmC_binding"/>
</dbReference>
<dbReference type="PANTHER" id="PTHR14087">
    <property type="entry name" value="THYMOCYTE NUCLEAR PROTEIN 1"/>
    <property type="match status" value="1"/>
</dbReference>
<keyword evidence="4" id="KW-1185">Reference proteome</keyword>
<organism evidence="3 4">
    <name type="scientific">Nitrospira moscoviensis</name>
    <dbReference type="NCBI Taxonomy" id="42253"/>
    <lineage>
        <taxon>Bacteria</taxon>
        <taxon>Pseudomonadati</taxon>
        <taxon>Nitrospirota</taxon>
        <taxon>Nitrospiria</taxon>
        <taxon>Nitrospirales</taxon>
        <taxon>Nitrospiraceae</taxon>
        <taxon>Nitrospira</taxon>
    </lineage>
</organism>
<dbReference type="Proteomes" id="UP000069205">
    <property type="component" value="Chromosome"/>
</dbReference>
<dbReference type="SUPFAM" id="SSF88697">
    <property type="entry name" value="PUA domain-like"/>
    <property type="match status" value="1"/>
</dbReference>
<evidence type="ECO:0000256" key="1">
    <source>
        <dbReference type="ARBA" id="ARBA00022553"/>
    </source>
</evidence>
<dbReference type="CDD" id="cd21133">
    <property type="entry name" value="EVE"/>
    <property type="match status" value="1"/>
</dbReference>
<proteinExistence type="predicted"/>